<dbReference type="PaxDb" id="7165-AGAP012091-PA"/>
<evidence type="ECO:0000313" key="4">
    <source>
        <dbReference type="Proteomes" id="UP000007062"/>
    </source>
</evidence>
<evidence type="ECO:0000256" key="1">
    <source>
        <dbReference type="SAM" id="MobiDB-lite"/>
    </source>
</evidence>
<dbReference type="EMBL" id="AAAB01008986">
    <property type="protein sequence ID" value="EAL38757.2"/>
    <property type="molecule type" value="Genomic_DNA"/>
</dbReference>
<dbReference type="HOGENOM" id="CLU_2869507_0_0_1"/>
<protein>
    <submittedName>
        <fullName evidence="2">AGAP012091-PA</fullName>
    </submittedName>
</protein>
<dbReference type="Proteomes" id="UP000007062">
    <property type="component" value="Chromosome 3L"/>
</dbReference>
<feature type="region of interest" description="Disordered" evidence="1">
    <location>
        <begin position="24"/>
        <end position="64"/>
    </location>
</feature>
<proteinExistence type="predicted"/>
<evidence type="ECO:0000313" key="2">
    <source>
        <dbReference type="EMBL" id="EAL38757.2"/>
    </source>
</evidence>
<reference evidence="2 4" key="1">
    <citation type="journal article" date="2002" name="Science">
        <title>The genome sequence of the malaria mosquito Anopheles gambiae.</title>
        <authorList>
            <person name="Holt R.A."/>
            <person name="Subramanian G.M."/>
            <person name="Halpern A."/>
            <person name="Sutton G.G."/>
            <person name="Charlab R."/>
            <person name="Nusskern D.R."/>
            <person name="Wincker P."/>
            <person name="Clark A.G."/>
            <person name="Ribeiro J.M."/>
            <person name="Wides R."/>
            <person name="Salzberg S.L."/>
            <person name="Loftus B."/>
            <person name="Yandell M."/>
            <person name="Majoros W.H."/>
            <person name="Rusch D.B."/>
            <person name="Lai Z."/>
            <person name="Kraft C.L."/>
            <person name="Abril J.F."/>
            <person name="Anthouard V."/>
            <person name="Arensburger P."/>
            <person name="Atkinson P.W."/>
            <person name="Baden H."/>
            <person name="de Berardinis V."/>
            <person name="Baldwin D."/>
            <person name="Benes V."/>
            <person name="Biedler J."/>
            <person name="Blass C."/>
            <person name="Bolanos R."/>
            <person name="Boscus D."/>
            <person name="Barnstead M."/>
            <person name="Cai S."/>
            <person name="Center A."/>
            <person name="Chaturverdi K."/>
            <person name="Christophides G.K."/>
            <person name="Chrystal M.A."/>
            <person name="Clamp M."/>
            <person name="Cravchik A."/>
            <person name="Curwen V."/>
            <person name="Dana A."/>
            <person name="Delcher A."/>
            <person name="Dew I."/>
            <person name="Evans C.A."/>
            <person name="Flanigan M."/>
            <person name="Grundschober-Freimoser A."/>
            <person name="Friedli L."/>
            <person name="Gu Z."/>
            <person name="Guan P."/>
            <person name="Guigo R."/>
            <person name="Hillenmeyer M.E."/>
            <person name="Hladun S.L."/>
            <person name="Hogan J.R."/>
            <person name="Hong Y.S."/>
            <person name="Hoover J."/>
            <person name="Jaillon O."/>
            <person name="Ke Z."/>
            <person name="Kodira C."/>
            <person name="Kokoza E."/>
            <person name="Koutsos A."/>
            <person name="Letunic I."/>
            <person name="Levitsky A."/>
            <person name="Liang Y."/>
            <person name="Lin J.J."/>
            <person name="Lobo N.F."/>
            <person name="Lopez J.R."/>
            <person name="Malek J.A."/>
            <person name="McIntosh T.C."/>
            <person name="Meister S."/>
            <person name="Miller J."/>
            <person name="Mobarry C."/>
            <person name="Mongin E."/>
            <person name="Murphy S.D."/>
            <person name="O'Brochta D.A."/>
            <person name="Pfannkoch C."/>
            <person name="Qi R."/>
            <person name="Regier M.A."/>
            <person name="Remington K."/>
            <person name="Shao H."/>
            <person name="Sharakhova M.V."/>
            <person name="Sitter C.D."/>
            <person name="Shetty J."/>
            <person name="Smith T.J."/>
            <person name="Strong R."/>
            <person name="Sun J."/>
            <person name="Thomasova D."/>
            <person name="Ton L.Q."/>
            <person name="Topalis P."/>
            <person name="Tu Z."/>
            <person name="Unger M.F."/>
            <person name="Walenz B."/>
            <person name="Wang A."/>
            <person name="Wang J."/>
            <person name="Wang M."/>
            <person name="Wang X."/>
            <person name="Woodford K.J."/>
            <person name="Wortman J.R."/>
            <person name="Wu M."/>
            <person name="Yao A."/>
            <person name="Zdobnov E.M."/>
            <person name="Zhang H."/>
            <person name="Zhao Q."/>
            <person name="Zhao S."/>
            <person name="Zhu S.C."/>
            <person name="Zhimulev I."/>
            <person name="Coluzzi M."/>
            <person name="della Torre A."/>
            <person name="Roth C.W."/>
            <person name="Louis C."/>
            <person name="Kalush F."/>
            <person name="Mural R.J."/>
            <person name="Myers E.W."/>
            <person name="Adams M.D."/>
            <person name="Smith H.O."/>
            <person name="Broder S."/>
            <person name="Gardner M.J."/>
            <person name="Fraser C.M."/>
            <person name="Birney E."/>
            <person name="Bork P."/>
            <person name="Brey P.T."/>
            <person name="Venter J.C."/>
            <person name="Weissenbach J."/>
            <person name="Kafatos F.C."/>
            <person name="Collins F.H."/>
            <person name="Hoffman S.L."/>
        </authorList>
    </citation>
    <scope>NUCLEOTIDE SEQUENCE [LARGE SCALE GENOMIC DNA]</scope>
    <source>
        <strain evidence="2 4">PEST</strain>
    </source>
</reference>
<name>Q5TN05_ANOGA</name>
<reference evidence="2" key="4">
    <citation type="journal article" date="2007" name="Genome Biol.">
        <title>Update of the Anopheles gambiae PEST genome assembly.</title>
        <authorList>
            <person name="Sharakhova M.V."/>
            <person name="Hammond M.P."/>
            <person name="Lobo N.F."/>
            <person name="Krzywinski J."/>
            <person name="Unger M.F."/>
            <person name="Hillenmeyer M.E."/>
            <person name="Bruggner R.V."/>
            <person name="Birney E."/>
            <person name="Collins F.H."/>
        </authorList>
    </citation>
    <scope>NUCLEOTIDE SEQUENCE</scope>
    <source>
        <strain evidence="2">PEST</strain>
    </source>
</reference>
<feature type="compositionally biased region" description="Polar residues" evidence="1">
    <location>
        <begin position="49"/>
        <end position="64"/>
    </location>
</feature>
<reference evidence="2" key="2">
    <citation type="submission" date="2002-03" db="EMBL/GenBank/DDBJ databases">
        <authorList>
            <consortium name="The Anopheles Genome Sequencing Consortium"/>
        </authorList>
    </citation>
    <scope>NUCLEOTIDE SEQUENCE</scope>
    <source>
        <strain evidence="2">PEST</strain>
    </source>
</reference>
<gene>
    <name evidence="2" type="ORF">AgaP_AGAP012091</name>
</gene>
<reference evidence="2 3" key="3">
    <citation type="journal article" date="2004" name="Trends Parasitol.">
        <title>The Anopheles gambiae genome: an update.</title>
        <authorList>
            <person name="Mongin E."/>
            <person name="Louis C."/>
            <person name="Holt R.A."/>
            <person name="Birney E."/>
            <person name="Collins F.H."/>
        </authorList>
    </citation>
    <scope>NUCLEOTIDE SEQUENCE</scope>
    <source>
        <strain evidence="2 3">PEST</strain>
    </source>
</reference>
<reference evidence="3" key="6">
    <citation type="submission" date="2020-05" db="UniProtKB">
        <authorList>
            <consortium name="EnsemblMetazoa"/>
        </authorList>
    </citation>
    <scope>IDENTIFICATION</scope>
    <source>
        <strain evidence="3">PEST</strain>
    </source>
</reference>
<reference evidence="2" key="5">
    <citation type="submission" date="2011-05" db="EMBL/GenBank/DDBJ databases">
        <authorList>
            <consortium name="VectorBase"/>
        </authorList>
    </citation>
    <scope>NUCLEOTIDE SEQUENCE</scope>
    <source>
        <strain evidence="2">PEST</strain>
    </source>
</reference>
<accession>Q5TN05</accession>
<dbReference type="AlphaFoldDB" id="Q5TN05"/>
<organism evidence="2">
    <name type="scientific">Anopheles gambiae</name>
    <name type="common">African malaria mosquito</name>
    <dbReference type="NCBI Taxonomy" id="7165"/>
    <lineage>
        <taxon>Eukaryota</taxon>
        <taxon>Metazoa</taxon>
        <taxon>Ecdysozoa</taxon>
        <taxon>Arthropoda</taxon>
        <taxon>Hexapoda</taxon>
        <taxon>Insecta</taxon>
        <taxon>Pterygota</taxon>
        <taxon>Neoptera</taxon>
        <taxon>Endopterygota</taxon>
        <taxon>Diptera</taxon>
        <taxon>Nematocera</taxon>
        <taxon>Culicoidea</taxon>
        <taxon>Culicidae</taxon>
        <taxon>Anophelinae</taxon>
        <taxon>Anopheles</taxon>
    </lineage>
</organism>
<sequence length="64" mass="7012">MESLAKTTDECKMESLAKATDECNEQLKASSLQDKPSPSRKQEAVSVGQWRSTQKRSNGPGTIL</sequence>
<dbReference type="EnsemblMetazoa" id="AGAP012091-RA">
    <property type="protein sequence ID" value="AGAP012091-PA"/>
    <property type="gene ID" value="AGAP012091"/>
</dbReference>
<dbReference type="VEuPathDB" id="VectorBase:AGAP012091"/>
<evidence type="ECO:0000313" key="3">
    <source>
        <dbReference type="EnsemblMetazoa" id="AGAP012091-PA"/>
    </source>
</evidence>
<feature type="compositionally biased region" description="Polar residues" evidence="1">
    <location>
        <begin position="27"/>
        <end position="36"/>
    </location>
</feature>
<keyword evidence="4" id="KW-1185">Reference proteome</keyword>